<dbReference type="AlphaFoldDB" id="A0A8H3HCK8"/>
<dbReference type="Proteomes" id="UP000663861">
    <property type="component" value="Unassembled WGS sequence"/>
</dbReference>
<evidence type="ECO:0000313" key="4">
    <source>
        <dbReference type="EMBL" id="CAE6503501.1"/>
    </source>
</evidence>
<reference evidence="4" key="1">
    <citation type="submission" date="2021-01" db="EMBL/GenBank/DDBJ databases">
        <authorList>
            <person name="Kaushik A."/>
        </authorList>
    </citation>
    <scope>NUCLEOTIDE SEQUENCE</scope>
    <source>
        <strain evidence="3">AG4-R118</strain>
        <strain evidence="4">AG4-RS23</strain>
    </source>
</reference>
<feature type="region of interest" description="Disordered" evidence="1">
    <location>
        <begin position="411"/>
        <end position="441"/>
    </location>
</feature>
<dbReference type="EMBL" id="CAJMWY010003567">
    <property type="protein sequence ID" value="CAE6503501.1"/>
    <property type="molecule type" value="Genomic_DNA"/>
</dbReference>
<dbReference type="SUPFAM" id="SSF56112">
    <property type="entry name" value="Protein kinase-like (PK-like)"/>
    <property type="match status" value="1"/>
</dbReference>
<comment type="caution">
    <text evidence="4">The sequence shown here is derived from an EMBL/GenBank/DDBJ whole genome shotgun (WGS) entry which is preliminary data.</text>
</comment>
<feature type="compositionally biased region" description="Polar residues" evidence="1">
    <location>
        <begin position="423"/>
        <end position="440"/>
    </location>
</feature>
<proteinExistence type="predicted"/>
<dbReference type="PROSITE" id="PS00108">
    <property type="entry name" value="PROTEIN_KINASE_ST"/>
    <property type="match status" value="1"/>
</dbReference>
<dbReference type="Pfam" id="PF09994">
    <property type="entry name" value="T6SS_Tle1-like_cat"/>
    <property type="match status" value="1"/>
</dbReference>
<dbReference type="Proteomes" id="UP000663888">
    <property type="component" value="Unassembled WGS sequence"/>
</dbReference>
<evidence type="ECO:0000256" key="1">
    <source>
        <dbReference type="SAM" id="MobiDB-lite"/>
    </source>
</evidence>
<protein>
    <recommendedName>
        <fullName evidence="2">Protein kinase domain-containing protein</fullName>
    </recommendedName>
</protein>
<dbReference type="Gene3D" id="1.10.510.10">
    <property type="entry name" value="Transferase(Phosphotransferase) domain 1"/>
    <property type="match status" value="1"/>
</dbReference>
<dbReference type="InterPro" id="IPR011009">
    <property type="entry name" value="Kinase-like_dom_sf"/>
</dbReference>
<dbReference type="EMBL" id="CAJMWX010001397">
    <property type="protein sequence ID" value="CAE6486873.1"/>
    <property type="molecule type" value="Genomic_DNA"/>
</dbReference>
<dbReference type="GO" id="GO:0005524">
    <property type="term" value="F:ATP binding"/>
    <property type="evidence" value="ECO:0007669"/>
    <property type="project" value="InterPro"/>
</dbReference>
<dbReference type="Pfam" id="PF07714">
    <property type="entry name" value="PK_Tyr_Ser-Thr"/>
    <property type="match status" value="1"/>
</dbReference>
<gene>
    <name evidence="4" type="ORF">RDB_LOCUS125588</name>
    <name evidence="3" type="ORF">RDB_LOCUS133155</name>
</gene>
<evidence type="ECO:0000259" key="2">
    <source>
        <dbReference type="PROSITE" id="PS50011"/>
    </source>
</evidence>
<dbReference type="PANTHER" id="PTHR33840:SF1">
    <property type="entry name" value="TLE1 PHOSPHOLIPASE DOMAIN-CONTAINING PROTEIN"/>
    <property type="match status" value="1"/>
</dbReference>
<dbReference type="PROSITE" id="PS50011">
    <property type="entry name" value="PROTEIN_KINASE_DOM"/>
    <property type="match status" value="1"/>
</dbReference>
<dbReference type="InterPro" id="IPR008271">
    <property type="entry name" value="Ser/Thr_kinase_AS"/>
</dbReference>
<accession>A0A8H3HCK8</accession>
<dbReference type="GO" id="GO:0004672">
    <property type="term" value="F:protein kinase activity"/>
    <property type="evidence" value="ECO:0007669"/>
    <property type="project" value="InterPro"/>
</dbReference>
<organism evidence="4 5">
    <name type="scientific">Rhizoctonia solani</name>
    <dbReference type="NCBI Taxonomy" id="456999"/>
    <lineage>
        <taxon>Eukaryota</taxon>
        <taxon>Fungi</taxon>
        <taxon>Dikarya</taxon>
        <taxon>Basidiomycota</taxon>
        <taxon>Agaricomycotina</taxon>
        <taxon>Agaricomycetes</taxon>
        <taxon>Cantharellales</taxon>
        <taxon>Ceratobasidiaceae</taxon>
        <taxon>Rhizoctonia</taxon>
    </lineage>
</organism>
<dbReference type="InterPro" id="IPR001245">
    <property type="entry name" value="Ser-Thr/Tyr_kinase_cat_dom"/>
</dbReference>
<dbReference type="InterPro" id="IPR000719">
    <property type="entry name" value="Prot_kinase_dom"/>
</dbReference>
<dbReference type="SMART" id="SM00220">
    <property type="entry name" value="S_TKc"/>
    <property type="match status" value="1"/>
</dbReference>
<feature type="domain" description="Protein kinase" evidence="2">
    <location>
        <begin position="740"/>
        <end position="1008"/>
    </location>
</feature>
<sequence length="1015" mass="113284">MSLKVGEDIAMLSPDEIVRARYHSFQSGIGPHLTGKYILVFCDGTGKDGKQSSTDSKTNVWKLYQLALSTGVNSQAEWGPIKPSTLRQREIMYLPGVGSGSNRNPYNLLVRLFGSTIVDNIVEVYLHIAKHYEAGSQVYLFGYSRGAFITRKVASLIYRIGIIRKREEVLKLWDRHEQSVPWNFIESPPRGSAIRIQALVVWDTVGLIRSVEPKSKMEADILGMSDEELPPNVNHAFHVVAFHENRKLFRVTLFQPNPESETKLKEVWFPGSHSDVGGGDTKRVGLSDISLIWIIGELQNACALPIAHDKLDYPTDIQKLSPSDAYHESPKWKRVVDKCETRLRLLSRSSLVHETVFYLKSSMPAQLDPRPKDKPQMLTIHDLGAIQWDIKASLVMRSAFETLKHANAMAQQKRKEQAASYRSRVNSQYAPDTPRSSVPSLSLARHDTHSGGFMAFRALSIGSRDSLEPEQSNSRPKETSRSANIHSEGIQQKHIKLECIPQSHQSSGIGRDLFNVNTLPFPALPTINTHYHAETHVIGRSRSIDTAYIARQGLTGTFHVPRRRAYSEGISSLEFQAAAHRFQRSLGLDYLKMKSHSKTHKVHLDEIRWLPSILATKRTNTFTSLLYQANADVISLLPPSMHTQTSVRPESIVSFYTPRSSIHQNGTDERILNETTMLGLPGAKESKGTDNAAVMPMQLGLSRPSDSVGTISSTMSVSDILAILSNHGCNNATEQLDLSGSSQYPILHGGFGDLYSGTLKTGDRVAIKCLRGLRDGGEQCLKQAAHELYIWSKCNHPHIMELIGVAHYRNQIAMISPWMKNGHMREFLSLNPNVDTRVLSVQIADGVAYLHGEGIVHGDIKGQNVLIDHHHRAKLADFGTALLKHDASLKFTSQAHTLGLSLRWAAPELFKEDSKQLSRKSDVYALGMTILEAITGSEPYAGVQNLGVLLMVTQTKLHPPRPRAIPQGDDCANRLWLLLTNCWAYEPQDRPEAIDVFNKMKDCTTEYYNAPIINT</sequence>
<dbReference type="InterPro" id="IPR018712">
    <property type="entry name" value="Tle1-like_cat"/>
</dbReference>
<dbReference type="PANTHER" id="PTHR33840">
    <property type="match status" value="1"/>
</dbReference>
<feature type="region of interest" description="Disordered" evidence="1">
    <location>
        <begin position="464"/>
        <end position="484"/>
    </location>
</feature>
<name>A0A8H3HCK8_9AGAM</name>
<evidence type="ECO:0000313" key="3">
    <source>
        <dbReference type="EMBL" id="CAE6486873.1"/>
    </source>
</evidence>
<evidence type="ECO:0000313" key="5">
    <source>
        <dbReference type="Proteomes" id="UP000663861"/>
    </source>
</evidence>